<evidence type="ECO:0000256" key="1">
    <source>
        <dbReference type="SAM" id="Phobius"/>
    </source>
</evidence>
<feature type="transmembrane region" description="Helical" evidence="1">
    <location>
        <begin position="36"/>
        <end position="55"/>
    </location>
</feature>
<sequence>MSDENKLSKEDQERVNKYLNSGFNTIERKPFNGWRLLGTIWIVVAALGWVSWYIGKDAGYL</sequence>
<accession>A0A0R2U835</accession>
<dbReference type="Pfam" id="PF11293">
    <property type="entry name" value="DUF3094"/>
    <property type="match status" value="1"/>
</dbReference>
<evidence type="ECO:0000313" key="3">
    <source>
        <dbReference type="Proteomes" id="UP000051213"/>
    </source>
</evidence>
<name>A0A0R2U835_9GAMM</name>
<reference evidence="2 3" key="1">
    <citation type="submission" date="2015-10" db="EMBL/GenBank/DDBJ databases">
        <title>Metagenome-Assembled Genomes uncover a global brackish microbiome.</title>
        <authorList>
            <person name="Hugerth L.W."/>
            <person name="Larsson J."/>
            <person name="Alneberg J."/>
            <person name="Lindh M.V."/>
            <person name="Legrand C."/>
            <person name="Pinhassi J."/>
            <person name="Andersson A.F."/>
        </authorList>
    </citation>
    <scope>NUCLEOTIDE SEQUENCE [LARGE SCALE GENOMIC DNA]</scope>
    <source>
        <strain evidence="2">BACL26 MAG-121220-bin70</strain>
    </source>
</reference>
<comment type="caution">
    <text evidence="2">The sequence shown here is derived from an EMBL/GenBank/DDBJ whole genome shotgun (WGS) entry which is preliminary data.</text>
</comment>
<dbReference type="EMBL" id="LICA01000090">
    <property type="protein sequence ID" value="KRO95396.1"/>
    <property type="molecule type" value="Genomic_DNA"/>
</dbReference>
<proteinExistence type="predicted"/>
<dbReference type="InterPro" id="IPR021444">
    <property type="entry name" value="DUF3094"/>
</dbReference>
<keyword evidence="1" id="KW-0812">Transmembrane</keyword>
<keyword evidence="1" id="KW-1133">Transmembrane helix</keyword>
<dbReference type="AlphaFoldDB" id="A0A0R2U835"/>
<gene>
    <name evidence="2" type="ORF">ABS24_04390</name>
</gene>
<organism evidence="2 3">
    <name type="scientific">SAR92 bacterium BACL26 MAG-121220-bin70</name>
    <dbReference type="NCBI Taxonomy" id="1655626"/>
    <lineage>
        <taxon>Bacteria</taxon>
        <taxon>Pseudomonadati</taxon>
        <taxon>Pseudomonadota</taxon>
        <taxon>Gammaproteobacteria</taxon>
        <taxon>Cellvibrionales</taxon>
        <taxon>Porticoccaceae</taxon>
        <taxon>SAR92 clade</taxon>
    </lineage>
</organism>
<keyword evidence="1" id="KW-0472">Membrane</keyword>
<dbReference type="Proteomes" id="UP000051213">
    <property type="component" value="Unassembled WGS sequence"/>
</dbReference>
<protein>
    <submittedName>
        <fullName evidence="2">Dethiobiotin synthetase</fullName>
    </submittedName>
</protein>
<evidence type="ECO:0000313" key="2">
    <source>
        <dbReference type="EMBL" id="KRO95396.1"/>
    </source>
</evidence>